<keyword evidence="3" id="KW-1185">Reference proteome</keyword>
<dbReference type="Proteomes" id="UP000434172">
    <property type="component" value="Unassembled WGS sequence"/>
</dbReference>
<feature type="domain" description="Heterokaryon incompatibility" evidence="1">
    <location>
        <begin position="211"/>
        <end position="359"/>
    </location>
</feature>
<protein>
    <submittedName>
        <fullName evidence="2">Heterokaryon incompatibility protein</fullName>
    </submittedName>
</protein>
<name>A0A8H3WFJ3_9PEZI</name>
<organism evidence="2 3">
    <name type="scientific">Colletotrichum asianum</name>
    <dbReference type="NCBI Taxonomy" id="702518"/>
    <lineage>
        <taxon>Eukaryota</taxon>
        <taxon>Fungi</taxon>
        <taxon>Dikarya</taxon>
        <taxon>Ascomycota</taxon>
        <taxon>Pezizomycotina</taxon>
        <taxon>Sordariomycetes</taxon>
        <taxon>Hypocreomycetidae</taxon>
        <taxon>Glomerellales</taxon>
        <taxon>Glomerellaceae</taxon>
        <taxon>Colletotrichum</taxon>
        <taxon>Colletotrichum gloeosporioides species complex</taxon>
    </lineage>
</organism>
<dbReference type="Pfam" id="PF06985">
    <property type="entry name" value="HET"/>
    <property type="match status" value="1"/>
</dbReference>
<gene>
    <name evidence="2" type="ORF">GQ607_007987</name>
</gene>
<reference evidence="2 3" key="1">
    <citation type="submission" date="2019-12" db="EMBL/GenBank/DDBJ databases">
        <title>A genome sequence resource for the geographically widespread anthracnose pathogen Colletotrichum asianum.</title>
        <authorList>
            <person name="Meng Y."/>
        </authorList>
    </citation>
    <scope>NUCLEOTIDE SEQUENCE [LARGE SCALE GENOMIC DNA]</scope>
    <source>
        <strain evidence="2 3">ICMP 18580</strain>
    </source>
</reference>
<accession>A0A8H3WFJ3</accession>
<dbReference type="InterPro" id="IPR010730">
    <property type="entry name" value="HET"/>
</dbReference>
<dbReference type="PANTHER" id="PTHR33112">
    <property type="entry name" value="DOMAIN PROTEIN, PUTATIVE-RELATED"/>
    <property type="match status" value="1"/>
</dbReference>
<comment type="caution">
    <text evidence="2">The sequence shown here is derived from an EMBL/GenBank/DDBJ whole genome shotgun (WGS) entry which is preliminary data.</text>
</comment>
<dbReference type="PANTHER" id="PTHR33112:SF10">
    <property type="entry name" value="TOL"/>
    <property type="match status" value="1"/>
</dbReference>
<evidence type="ECO:0000313" key="3">
    <source>
        <dbReference type="Proteomes" id="UP000434172"/>
    </source>
</evidence>
<dbReference type="AlphaFoldDB" id="A0A8H3WFJ3"/>
<sequence length="671" mass="76251">MAVKSKPCAVCAQVLLPPPEIRDCKGTKITPVGQSLDVFKQTAQTCFICNLVWNATEQHPTAWETARFDHWKGLEYHVDDVHQEEFDTAPTEIQISVFYHSPLTGILDNVRVEMYGIDSDDDHTGEGEERACGNNILFSLRTLERSTASESTLSLAKSWYRHCSEVHKECASTQNQWLPTRLLNVGGHGSLEWKLIIPAEDLPQHVEHPPYMTLSYRWGPNSDFLLLSDTMMRFRSGQAIRDMPQTFQDLITVAHYFGIRYIWIDCLCIMQDSAKDWEREAALMAEVYSHSACNIAAVDGQSPRDGLFRDRDPEQLRHRTMPSSIGSSKLTDYYVTRMGYFQRQLDPGPLMERGWVLQEWFLAPRMLYFASRQVLWECHQPIAKCEAFRSGIPYEYTLKRSRYDLKTVQRDIDEEYGRLTAEEANTWVGLVGRYSRCDLSRPSDKLAAFAGVAKLFLRASGDTYLAGMWKSRILHELTWVVVPPQARPTCGYRAPSWSWASVDGPIDMRSPKPLHQVEYWVNLVDASVDSIGKDATVSVIGGSLMLSGNIISCRYKRAGDFEITMSADEFPTDTTPPVSVWVDTLDDELAQSGQVHILPLKRERSRKRNTARDGFDVVTETTGMLLKPVDIDAVDTKEYRRIGLITSMDEDVAMMFQSASLHGRKKQVVIV</sequence>
<proteinExistence type="predicted"/>
<evidence type="ECO:0000313" key="2">
    <source>
        <dbReference type="EMBL" id="KAF0324816.1"/>
    </source>
</evidence>
<dbReference type="EMBL" id="WOWK01000041">
    <property type="protein sequence ID" value="KAF0324816.1"/>
    <property type="molecule type" value="Genomic_DNA"/>
</dbReference>
<evidence type="ECO:0000259" key="1">
    <source>
        <dbReference type="Pfam" id="PF06985"/>
    </source>
</evidence>
<dbReference type="OrthoDB" id="5347061at2759"/>